<evidence type="ECO:0000313" key="1">
    <source>
        <dbReference type="EMBL" id="KAK4876124.1"/>
    </source>
</evidence>
<organism evidence="1 2">
    <name type="scientific">Aquatica leii</name>
    <dbReference type="NCBI Taxonomy" id="1421715"/>
    <lineage>
        <taxon>Eukaryota</taxon>
        <taxon>Metazoa</taxon>
        <taxon>Ecdysozoa</taxon>
        <taxon>Arthropoda</taxon>
        <taxon>Hexapoda</taxon>
        <taxon>Insecta</taxon>
        <taxon>Pterygota</taxon>
        <taxon>Neoptera</taxon>
        <taxon>Endopterygota</taxon>
        <taxon>Coleoptera</taxon>
        <taxon>Polyphaga</taxon>
        <taxon>Elateriformia</taxon>
        <taxon>Elateroidea</taxon>
        <taxon>Lampyridae</taxon>
        <taxon>Luciolinae</taxon>
        <taxon>Aquatica</taxon>
    </lineage>
</organism>
<dbReference type="EMBL" id="JARPUR010000005">
    <property type="protein sequence ID" value="KAK4876124.1"/>
    <property type="molecule type" value="Genomic_DNA"/>
</dbReference>
<dbReference type="Proteomes" id="UP001353858">
    <property type="component" value="Unassembled WGS sequence"/>
</dbReference>
<proteinExistence type="predicted"/>
<keyword evidence="2" id="KW-1185">Reference proteome</keyword>
<sequence>TWARTDSEKVEVFAKHLANVFQPLASEISYDEENTIKSYLKSPYQMSLPVKQIKLTE</sequence>
<accession>A0AAN7PT01</accession>
<evidence type="ECO:0000313" key="2">
    <source>
        <dbReference type="Proteomes" id="UP001353858"/>
    </source>
</evidence>
<reference evidence="2" key="1">
    <citation type="submission" date="2023-01" db="EMBL/GenBank/DDBJ databases">
        <title>Key to firefly adult light organ development and bioluminescence: homeobox transcription factors regulate luciferase expression and transportation to peroxisome.</title>
        <authorList>
            <person name="Fu X."/>
        </authorList>
    </citation>
    <scope>NUCLEOTIDE SEQUENCE [LARGE SCALE GENOMIC DNA]</scope>
</reference>
<protein>
    <submittedName>
        <fullName evidence="1">Uncharacterized protein</fullName>
    </submittedName>
</protein>
<dbReference type="AlphaFoldDB" id="A0AAN7PT01"/>
<gene>
    <name evidence="1" type="ORF">RN001_012546</name>
</gene>
<feature type="non-terminal residue" evidence="1">
    <location>
        <position position="57"/>
    </location>
</feature>
<feature type="non-terminal residue" evidence="1">
    <location>
        <position position="1"/>
    </location>
</feature>
<comment type="caution">
    <text evidence="1">The sequence shown here is derived from an EMBL/GenBank/DDBJ whole genome shotgun (WGS) entry which is preliminary data.</text>
</comment>
<name>A0AAN7PT01_9COLE</name>